<dbReference type="EMBL" id="AF162336">
    <property type="protein sequence ID" value="AAD45013.1"/>
    <property type="molecule type" value="mRNA"/>
</dbReference>
<dbReference type="InterPro" id="IPR019631">
    <property type="entry name" value="Myticin_preproprotein"/>
</dbReference>
<dbReference type="Pfam" id="PF10690">
    <property type="entry name" value="Myticin-prepro"/>
    <property type="match status" value="1"/>
</dbReference>
<reference evidence="4" key="2">
    <citation type="submission" date="1999-08" db="EMBL/GenBank/DDBJ databases">
        <title>Mytilin B and MGD2, two antimicrobial peptides of marine mussels: gene structure and expression analysis.</title>
        <authorList>
            <person name="Mitta G."/>
            <person name="Hubert F."/>
            <person name="Dyrynda E.A."/>
            <person name="Boudry P."/>
            <person name="Roch P."/>
        </authorList>
    </citation>
    <scope>NUCLEOTIDE SEQUENCE</scope>
</reference>
<feature type="signal peptide" evidence="2">
    <location>
        <begin position="1"/>
        <end position="22"/>
    </location>
</feature>
<evidence type="ECO:0000256" key="1">
    <source>
        <dbReference type="SAM" id="MobiDB-lite"/>
    </source>
</evidence>
<proteinExistence type="evidence at transcript level"/>
<evidence type="ECO:0000313" key="4">
    <source>
        <dbReference type="EMBL" id="AAD52661.1"/>
    </source>
</evidence>
<organism evidence="3">
    <name type="scientific">Mytilus galloprovincialis</name>
    <name type="common">Mediterranean mussel</name>
    <dbReference type="NCBI Taxonomy" id="29158"/>
    <lineage>
        <taxon>Eukaryota</taxon>
        <taxon>Metazoa</taxon>
        <taxon>Spiralia</taxon>
        <taxon>Lophotrochozoa</taxon>
        <taxon>Mollusca</taxon>
        <taxon>Bivalvia</taxon>
        <taxon>Autobranchia</taxon>
        <taxon>Pteriomorphia</taxon>
        <taxon>Mytilida</taxon>
        <taxon>Mytiloidea</taxon>
        <taxon>Mytilidae</taxon>
        <taxon>Mytilinae</taxon>
        <taxon>Mytilus</taxon>
    </lineage>
</organism>
<dbReference type="SMR" id="Q9Y0B1"/>
<evidence type="ECO:0000256" key="2">
    <source>
        <dbReference type="SAM" id="SignalP"/>
    </source>
</evidence>
<name>Q9Y0B1_MYTGA</name>
<feature type="compositionally biased region" description="Polar residues" evidence="1">
    <location>
        <begin position="68"/>
        <end position="87"/>
    </location>
</feature>
<protein>
    <submittedName>
        <fullName evidence="3 4">Mytilin B</fullName>
    </submittedName>
</protein>
<dbReference type="AlphaFoldDB" id="Q9Y0B1"/>
<feature type="chain" id="PRO_5007719203" evidence="2">
    <location>
        <begin position="23"/>
        <end position="103"/>
    </location>
</feature>
<sequence length="103" mass="11344">MKAAVILAIALVAILAVHEAEASCASRCKGHCRARRCGYYVSVLYRGRCYCKCLRCSSEHSMKFPENEGSSPSDMMPQMNENENTEFGQDMPTGETEQGETGI</sequence>
<keyword evidence="2" id="KW-0732">Signal</keyword>
<feature type="region of interest" description="Disordered" evidence="1">
    <location>
        <begin position="62"/>
        <end position="103"/>
    </location>
</feature>
<accession>Q9Y0B1</accession>
<dbReference type="EMBL" id="AF177540">
    <property type="protein sequence ID" value="AAD52661.1"/>
    <property type="molecule type" value="Genomic_DNA"/>
</dbReference>
<reference evidence="3" key="1">
    <citation type="submission" date="1999-06" db="EMBL/GenBank/DDBJ databases">
        <title>Involvement of mytilins in mussel defence.</title>
        <authorList>
            <person name="Mitta G."/>
            <person name="Roch P."/>
        </authorList>
    </citation>
    <scope>NUCLEOTIDE SEQUENCE</scope>
</reference>
<evidence type="ECO:0000313" key="3">
    <source>
        <dbReference type="EMBL" id="AAD45013.1"/>
    </source>
</evidence>